<keyword evidence="3" id="KW-0804">Transcription</keyword>
<evidence type="ECO:0000259" key="4">
    <source>
        <dbReference type="PROSITE" id="PS51077"/>
    </source>
</evidence>
<evidence type="ECO:0000256" key="3">
    <source>
        <dbReference type="ARBA" id="ARBA00023163"/>
    </source>
</evidence>
<comment type="caution">
    <text evidence="6">The sequence shown here is derived from an EMBL/GenBank/DDBJ whole genome shotgun (WGS) entry which is preliminary data.</text>
</comment>
<dbReference type="InterPro" id="IPR029016">
    <property type="entry name" value="GAF-like_dom_sf"/>
</dbReference>
<dbReference type="InterPro" id="IPR050707">
    <property type="entry name" value="HTH_MetabolicPath_Reg"/>
</dbReference>
<dbReference type="Proteomes" id="UP001221217">
    <property type="component" value="Unassembled WGS sequence"/>
</dbReference>
<accession>A0AAJ1IDD6</accession>
<dbReference type="GO" id="GO:0003700">
    <property type="term" value="F:DNA-binding transcription factor activity"/>
    <property type="evidence" value="ECO:0007669"/>
    <property type="project" value="TreeGrafter"/>
</dbReference>
<name>A0AAJ1IDD6_9SPIO</name>
<organism evidence="6 7">
    <name type="scientific">Candidatus Thalassospirochaeta sargassi</name>
    <dbReference type="NCBI Taxonomy" id="3119039"/>
    <lineage>
        <taxon>Bacteria</taxon>
        <taxon>Pseudomonadati</taxon>
        <taxon>Spirochaetota</taxon>
        <taxon>Spirochaetia</taxon>
        <taxon>Spirochaetales</taxon>
        <taxon>Spirochaetaceae</taxon>
        <taxon>Candidatus Thalassospirochaeta</taxon>
    </lineage>
</organism>
<dbReference type="SMART" id="SM00346">
    <property type="entry name" value="HTH_ICLR"/>
    <property type="match status" value="1"/>
</dbReference>
<feature type="domain" description="IclR-ED" evidence="5">
    <location>
        <begin position="65"/>
        <end position="249"/>
    </location>
</feature>
<evidence type="ECO:0000259" key="5">
    <source>
        <dbReference type="PROSITE" id="PS51078"/>
    </source>
</evidence>
<dbReference type="Pfam" id="PF01614">
    <property type="entry name" value="IclR_C"/>
    <property type="match status" value="1"/>
</dbReference>
<dbReference type="InterPro" id="IPR036390">
    <property type="entry name" value="WH_DNA-bd_sf"/>
</dbReference>
<dbReference type="PROSITE" id="PS51077">
    <property type="entry name" value="HTH_ICLR"/>
    <property type="match status" value="1"/>
</dbReference>
<dbReference type="EMBL" id="JAQQAL010000023">
    <property type="protein sequence ID" value="MDC7227245.1"/>
    <property type="molecule type" value="Genomic_DNA"/>
</dbReference>
<dbReference type="Pfam" id="PF09339">
    <property type="entry name" value="HTH_IclR"/>
    <property type="match status" value="1"/>
</dbReference>
<gene>
    <name evidence="6" type="ORF">PQJ61_10840</name>
</gene>
<dbReference type="AlphaFoldDB" id="A0AAJ1IDD6"/>
<proteinExistence type="predicted"/>
<feature type="domain" description="HTH iclR-type" evidence="4">
    <location>
        <begin position="4"/>
        <end position="64"/>
    </location>
</feature>
<dbReference type="GO" id="GO:0003677">
    <property type="term" value="F:DNA binding"/>
    <property type="evidence" value="ECO:0007669"/>
    <property type="project" value="UniProtKB-KW"/>
</dbReference>
<dbReference type="PROSITE" id="PS51078">
    <property type="entry name" value="ICLR_ED"/>
    <property type="match status" value="1"/>
</dbReference>
<dbReference type="GO" id="GO:0045892">
    <property type="term" value="P:negative regulation of DNA-templated transcription"/>
    <property type="evidence" value="ECO:0007669"/>
    <property type="project" value="TreeGrafter"/>
</dbReference>
<keyword evidence="1" id="KW-0805">Transcription regulation</keyword>
<dbReference type="Gene3D" id="3.30.450.40">
    <property type="match status" value="1"/>
</dbReference>
<evidence type="ECO:0000256" key="2">
    <source>
        <dbReference type="ARBA" id="ARBA00023125"/>
    </source>
</evidence>
<dbReference type="PANTHER" id="PTHR30136">
    <property type="entry name" value="HELIX-TURN-HELIX TRANSCRIPTIONAL REGULATOR, ICLR FAMILY"/>
    <property type="match status" value="1"/>
</dbReference>
<dbReference type="SUPFAM" id="SSF46785">
    <property type="entry name" value="Winged helix' DNA-binding domain"/>
    <property type="match status" value="1"/>
</dbReference>
<dbReference type="InterPro" id="IPR014757">
    <property type="entry name" value="Tscrpt_reg_IclR_C"/>
</dbReference>
<keyword evidence="2" id="KW-0238">DNA-binding</keyword>
<dbReference type="InterPro" id="IPR005471">
    <property type="entry name" value="Tscrpt_reg_IclR_N"/>
</dbReference>
<evidence type="ECO:0000256" key="1">
    <source>
        <dbReference type="ARBA" id="ARBA00023015"/>
    </source>
</evidence>
<protein>
    <submittedName>
        <fullName evidence="6">IclR family transcriptional regulator</fullName>
    </submittedName>
</protein>
<dbReference type="InterPro" id="IPR036388">
    <property type="entry name" value="WH-like_DNA-bd_sf"/>
</dbReference>
<dbReference type="Gene3D" id="1.10.10.10">
    <property type="entry name" value="Winged helix-like DNA-binding domain superfamily/Winged helix DNA-binding domain"/>
    <property type="match status" value="1"/>
</dbReference>
<sequence>MDTAQTVAKALGLLELLGKQSLTAAQIIDKTKIHRSTAYRLLGTLIQLGYLRKNDTNGLYSLSPKILTLASSVRETKDIKEIAQPHIDELHSRVHETIHLAVLDNDELVYLDKRESTRNLRVVMSSKTGSHAPLYCTGIGKVLLSGMSDAQLREYLRTVRFVKYTEHTLPGAPELLNEIDDIKKRGFAEDREEHEDGVYCVAAPVIDSDGSVIAAFSVSLPSVRATDSLKKSIIEDVQLISKRISGEIG</sequence>
<reference evidence="6 7" key="1">
    <citation type="submission" date="2022-12" db="EMBL/GenBank/DDBJ databases">
        <title>Metagenome assembled genome from gulf of manar.</title>
        <authorList>
            <person name="Kohli P."/>
            <person name="Pk S."/>
            <person name="Venkata Ramana C."/>
            <person name="Sasikala C."/>
        </authorList>
    </citation>
    <scope>NUCLEOTIDE SEQUENCE [LARGE SCALE GENOMIC DNA]</scope>
    <source>
        <strain evidence="6">JB008</strain>
    </source>
</reference>
<dbReference type="SUPFAM" id="SSF55781">
    <property type="entry name" value="GAF domain-like"/>
    <property type="match status" value="1"/>
</dbReference>
<dbReference type="FunFam" id="1.10.10.10:FF:000056">
    <property type="entry name" value="IclR family transcriptional regulator"/>
    <property type="match status" value="1"/>
</dbReference>
<evidence type="ECO:0000313" key="6">
    <source>
        <dbReference type="EMBL" id="MDC7227245.1"/>
    </source>
</evidence>
<dbReference type="PANTHER" id="PTHR30136:SF24">
    <property type="entry name" value="HTH-TYPE TRANSCRIPTIONAL REPRESSOR ALLR"/>
    <property type="match status" value="1"/>
</dbReference>
<evidence type="ECO:0000313" key="7">
    <source>
        <dbReference type="Proteomes" id="UP001221217"/>
    </source>
</evidence>